<gene>
    <name evidence="6" type="ORF">F0562_031441</name>
</gene>
<evidence type="ECO:0000256" key="3">
    <source>
        <dbReference type="PROSITE-ProRule" id="PRU00023"/>
    </source>
</evidence>
<dbReference type="SMART" id="SM00248">
    <property type="entry name" value="ANK"/>
    <property type="match status" value="3"/>
</dbReference>
<protein>
    <submittedName>
        <fullName evidence="6">Uncharacterized protein</fullName>
    </submittedName>
</protein>
<dbReference type="Pfam" id="PF00023">
    <property type="entry name" value="Ank"/>
    <property type="match status" value="1"/>
</dbReference>
<dbReference type="InterPro" id="IPR002110">
    <property type="entry name" value="Ankyrin_rpt"/>
</dbReference>
<evidence type="ECO:0000256" key="4">
    <source>
        <dbReference type="SAM" id="MobiDB-lite"/>
    </source>
</evidence>
<dbReference type="PROSITE" id="PS50088">
    <property type="entry name" value="ANK_REPEAT"/>
    <property type="match status" value="1"/>
</dbReference>
<feature type="compositionally biased region" description="Polar residues" evidence="4">
    <location>
        <begin position="215"/>
        <end position="227"/>
    </location>
</feature>
<evidence type="ECO:0000313" key="7">
    <source>
        <dbReference type="Proteomes" id="UP000325577"/>
    </source>
</evidence>
<keyword evidence="1" id="KW-0677">Repeat</keyword>
<evidence type="ECO:0000313" key="6">
    <source>
        <dbReference type="EMBL" id="KAA8533924.1"/>
    </source>
</evidence>
<keyword evidence="7" id="KW-1185">Reference proteome</keyword>
<feature type="repeat" description="ANK" evidence="3">
    <location>
        <begin position="60"/>
        <end position="82"/>
    </location>
</feature>
<dbReference type="OrthoDB" id="1163311at2759"/>
<keyword evidence="5" id="KW-1133">Transmembrane helix</keyword>
<dbReference type="AlphaFoldDB" id="A0A5J5AUH0"/>
<evidence type="ECO:0000256" key="5">
    <source>
        <dbReference type="SAM" id="Phobius"/>
    </source>
</evidence>
<dbReference type="Proteomes" id="UP000325577">
    <property type="component" value="Linkage Group LG18"/>
</dbReference>
<dbReference type="SUPFAM" id="SSF48403">
    <property type="entry name" value="Ankyrin repeat"/>
    <property type="match status" value="1"/>
</dbReference>
<dbReference type="EMBL" id="CM018041">
    <property type="protein sequence ID" value="KAA8533924.1"/>
    <property type="molecule type" value="Genomic_DNA"/>
</dbReference>
<dbReference type="Gene3D" id="1.25.40.20">
    <property type="entry name" value="Ankyrin repeat-containing domain"/>
    <property type="match status" value="1"/>
</dbReference>
<feature type="region of interest" description="Disordered" evidence="4">
    <location>
        <begin position="207"/>
        <end position="227"/>
    </location>
</feature>
<feature type="transmembrane region" description="Helical" evidence="5">
    <location>
        <begin position="324"/>
        <end position="345"/>
    </location>
</feature>
<feature type="transmembrane region" description="Helical" evidence="5">
    <location>
        <begin position="293"/>
        <end position="312"/>
    </location>
</feature>
<reference evidence="6 7" key="1">
    <citation type="submission" date="2019-09" db="EMBL/GenBank/DDBJ databases">
        <title>A chromosome-level genome assembly of the Chinese tupelo Nyssa sinensis.</title>
        <authorList>
            <person name="Yang X."/>
            <person name="Kang M."/>
            <person name="Yang Y."/>
            <person name="Xiong H."/>
            <person name="Wang M."/>
            <person name="Zhang Z."/>
            <person name="Wang Z."/>
            <person name="Wu H."/>
            <person name="Ma T."/>
            <person name="Liu J."/>
            <person name="Xi Z."/>
        </authorList>
    </citation>
    <scope>NUCLEOTIDE SEQUENCE [LARGE SCALE GENOMIC DNA]</scope>
    <source>
        <strain evidence="6">J267</strain>
        <tissue evidence="6">Leaf</tissue>
    </source>
</reference>
<keyword evidence="2 3" id="KW-0040">ANK repeat</keyword>
<keyword evidence="5" id="KW-0812">Transmembrane</keyword>
<dbReference type="PANTHER" id="PTHR24186:SF38">
    <property type="entry name" value="ANKYRIN REPEAT FAMILY PROTEIN"/>
    <property type="match status" value="1"/>
</dbReference>
<feature type="compositionally biased region" description="Polar residues" evidence="4">
    <location>
        <begin position="1"/>
        <end position="12"/>
    </location>
</feature>
<sequence>MAQTLLESNTMIDITDDSERSQGEDGYNAMPLSCLLNGRIEDLEALAKSCPELCLEKDKNGRTPLHIAAVMDGREDVVRALVTACPESLEQTTSRGETALHLALKNGQCLSFQVLMEELHKLRKEAILTWKDYEGNTVLHIATKQRLVQIVRMLLVDNSKYGPLVQVKAKNARGMMASDLLYQNNPKKIDKHLSELLHDAEAMEGPSANCGKGQASHSQLPQPESPRTMNRMVLENTSLMRKSVLLMVFVFIAGTAYACLFNLNNIYPFQPHVGSKTLRIKDKTLAPYLLPDVFYFIVLDKFTFVASMGVILINTWSLVKKCSFCYRILPVFVMSTMFISYAVLLKDIVPKFWVAMGSIRISSYWLVWLYDLPLILFLALIWMVVKLCIFSESSGKLKTSGNLSRIV</sequence>
<dbReference type="PANTHER" id="PTHR24186">
    <property type="entry name" value="PROTEIN PHOSPHATASE 1 REGULATORY SUBUNIT"/>
    <property type="match status" value="1"/>
</dbReference>
<keyword evidence="5" id="KW-0472">Membrane</keyword>
<dbReference type="GO" id="GO:0005886">
    <property type="term" value="C:plasma membrane"/>
    <property type="evidence" value="ECO:0007669"/>
    <property type="project" value="TreeGrafter"/>
</dbReference>
<evidence type="ECO:0000256" key="1">
    <source>
        <dbReference type="ARBA" id="ARBA00022737"/>
    </source>
</evidence>
<dbReference type="Pfam" id="PF12796">
    <property type="entry name" value="Ank_2"/>
    <property type="match status" value="1"/>
</dbReference>
<proteinExistence type="predicted"/>
<feature type="region of interest" description="Disordered" evidence="4">
    <location>
        <begin position="1"/>
        <end position="25"/>
    </location>
</feature>
<feature type="transmembrane region" description="Helical" evidence="5">
    <location>
        <begin position="244"/>
        <end position="263"/>
    </location>
</feature>
<feature type="transmembrane region" description="Helical" evidence="5">
    <location>
        <begin position="365"/>
        <end position="389"/>
    </location>
</feature>
<evidence type="ECO:0000256" key="2">
    <source>
        <dbReference type="ARBA" id="ARBA00023043"/>
    </source>
</evidence>
<name>A0A5J5AUH0_9ASTE</name>
<dbReference type="InterPro" id="IPR036770">
    <property type="entry name" value="Ankyrin_rpt-contain_sf"/>
</dbReference>
<accession>A0A5J5AUH0</accession>
<dbReference type="PROSITE" id="PS50297">
    <property type="entry name" value="ANK_REP_REGION"/>
    <property type="match status" value="1"/>
</dbReference>
<organism evidence="6 7">
    <name type="scientific">Nyssa sinensis</name>
    <dbReference type="NCBI Taxonomy" id="561372"/>
    <lineage>
        <taxon>Eukaryota</taxon>
        <taxon>Viridiplantae</taxon>
        <taxon>Streptophyta</taxon>
        <taxon>Embryophyta</taxon>
        <taxon>Tracheophyta</taxon>
        <taxon>Spermatophyta</taxon>
        <taxon>Magnoliopsida</taxon>
        <taxon>eudicotyledons</taxon>
        <taxon>Gunneridae</taxon>
        <taxon>Pentapetalae</taxon>
        <taxon>asterids</taxon>
        <taxon>Cornales</taxon>
        <taxon>Nyssaceae</taxon>
        <taxon>Nyssa</taxon>
    </lineage>
</organism>